<evidence type="ECO:0000313" key="1">
    <source>
        <dbReference type="EMBL" id="OAO17873.1"/>
    </source>
</evidence>
<dbReference type="AlphaFoldDB" id="A0A196SLE5"/>
<keyword evidence="2" id="KW-1185">Reference proteome</keyword>
<dbReference type="EMBL" id="LXWW01000013">
    <property type="protein sequence ID" value="OAO17873.1"/>
    <property type="molecule type" value="Genomic_DNA"/>
</dbReference>
<protein>
    <submittedName>
        <fullName evidence="1">Uncharacterized protein</fullName>
    </submittedName>
</protein>
<reference evidence="1 2" key="1">
    <citation type="submission" date="2016-05" db="EMBL/GenBank/DDBJ databases">
        <title>Nuclear genome of Blastocystis sp. subtype 1 NandII.</title>
        <authorList>
            <person name="Gentekaki E."/>
            <person name="Curtis B."/>
            <person name="Stairs C."/>
            <person name="Eme L."/>
            <person name="Herman E."/>
            <person name="Klimes V."/>
            <person name="Arias M.C."/>
            <person name="Elias M."/>
            <person name="Hilliou F."/>
            <person name="Klute M."/>
            <person name="Malik S.-B."/>
            <person name="Pightling A."/>
            <person name="Rachubinski R."/>
            <person name="Salas D."/>
            <person name="Schlacht A."/>
            <person name="Suga H."/>
            <person name="Archibald J."/>
            <person name="Ball S.G."/>
            <person name="Clark G."/>
            <person name="Dacks J."/>
            <person name="Van Der Giezen M."/>
            <person name="Tsaousis A."/>
            <person name="Roger A."/>
        </authorList>
    </citation>
    <scope>NUCLEOTIDE SEQUENCE [LARGE SCALE GENOMIC DNA]</scope>
    <source>
        <strain evidence="2">ATCC 50177 / NandII</strain>
    </source>
</reference>
<organism evidence="1 2">
    <name type="scientific">Blastocystis sp. subtype 1 (strain ATCC 50177 / NandII)</name>
    <dbReference type="NCBI Taxonomy" id="478820"/>
    <lineage>
        <taxon>Eukaryota</taxon>
        <taxon>Sar</taxon>
        <taxon>Stramenopiles</taxon>
        <taxon>Bigyra</taxon>
        <taxon>Opalozoa</taxon>
        <taxon>Opalinata</taxon>
        <taxon>Blastocystidae</taxon>
        <taxon>Blastocystis</taxon>
    </lineage>
</organism>
<dbReference type="OrthoDB" id="10253401at2759"/>
<dbReference type="Gene3D" id="3.90.70.10">
    <property type="entry name" value="Cysteine proteinases"/>
    <property type="match status" value="1"/>
</dbReference>
<evidence type="ECO:0000313" key="2">
    <source>
        <dbReference type="Proteomes" id="UP000078348"/>
    </source>
</evidence>
<dbReference type="SUPFAM" id="SSF54001">
    <property type="entry name" value="Cysteine proteinases"/>
    <property type="match status" value="1"/>
</dbReference>
<accession>A0A196SLE5</accession>
<comment type="caution">
    <text evidence="1">The sequence shown here is derived from an EMBL/GenBank/DDBJ whole genome shotgun (WGS) entry which is preliminary data.</text>
</comment>
<dbReference type="Proteomes" id="UP000078348">
    <property type="component" value="Unassembled WGS sequence"/>
</dbReference>
<name>A0A196SLE5_BLAHN</name>
<dbReference type="InterPro" id="IPR038765">
    <property type="entry name" value="Papain-like_cys_pep_sf"/>
</dbReference>
<gene>
    <name evidence="1" type="ORF">AV274_0329</name>
</gene>
<proteinExistence type="predicted"/>
<feature type="non-terminal residue" evidence="1">
    <location>
        <position position="249"/>
    </location>
</feature>
<sequence length="249" mass="28168">MAEGLCTMEAYDSYLSLYPMKCTNDCDEYKTLHFDAFKKNCQDMLSKAVYTPYDMEYTILMDFSLDDLAGVMDVKQKYSGKGSYFDAVDTYQDAYESVFTTMDRDFCPADSNWIQYAKPNDCSLSWVTMIVNAGERALAMVGGNDRLSAEFVKQCYTQEDPCNGLQMSTIVSDLKDIGLVRESDADNAVASREDLCSIPQSKRLRFDVEKAEGPNRGALMNLIAEGNPVLTLLSMDMKQLRFVKDMREE</sequence>